<feature type="region of interest" description="Disordered" evidence="1">
    <location>
        <begin position="155"/>
        <end position="209"/>
    </location>
</feature>
<accession>A0AAE1B8W7</accession>
<organism evidence="2 3">
    <name type="scientific">Elysia crispata</name>
    <name type="common">lettuce slug</name>
    <dbReference type="NCBI Taxonomy" id="231223"/>
    <lineage>
        <taxon>Eukaryota</taxon>
        <taxon>Metazoa</taxon>
        <taxon>Spiralia</taxon>
        <taxon>Lophotrochozoa</taxon>
        <taxon>Mollusca</taxon>
        <taxon>Gastropoda</taxon>
        <taxon>Heterobranchia</taxon>
        <taxon>Euthyneura</taxon>
        <taxon>Panpulmonata</taxon>
        <taxon>Sacoglossa</taxon>
        <taxon>Placobranchoidea</taxon>
        <taxon>Plakobranchidae</taxon>
        <taxon>Elysia</taxon>
    </lineage>
</organism>
<gene>
    <name evidence="2" type="ORF">RRG08_064563</name>
</gene>
<dbReference type="Proteomes" id="UP001283361">
    <property type="component" value="Unassembled WGS sequence"/>
</dbReference>
<dbReference type="EMBL" id="JAWDGP010000269">
    <property type="protein sequence ID" value="KAK3801969.1"/>
    <property type="molecule type" value="Genomic_DNA"/>
</dbReference>
<proteinExistence type="predicted"/>
<comment type="caution">
    <text evidence="2">The sequence shown here is derived from an EMBL/GenBank/DDBJ whole genome shotgun (WGS) entry which is preliminary data.</text>
</comment>
<evidence type="ECO:0000256" key="1">
    <source>
        <dbReference type="SAM" id="MobiDB-lite"/>
    </source>
</evidence>
<evidence type="ECO:0000313" key="3">
    <source>
        <dbReference type="Proteomes" id="UP001283361"/>
    </source>
</evidence>
<evidence type="ECO:0000313" key="2">
    <source>
        <dbReference type="EMBL" id="KAK3801969.1"/>
    </source>
</evidence>
<sequence>MTYLGGTRSQVKSSLIDRSLFDAISASVLTVGLDCRIDLCLEVGSKLRRFSSNTGNSGPILGWTGKRHRDCKEIPSLITGHFIILLVGPHPTGTILGWTGKRHRDCKEIPSLITGHFIYWKRHRDCKEIPSLITGHFISWLGPIQPALSLAGQESRRARTIGQETKKGTCNSNPKKLPPDNREGSAIYPAEDKTTSGGKKINIHPPISP</sequence>
<protein>
    <submittedName>
        <fullName evidence="2">Uncharacterized protein</fullName>
    </submittedName>
</protein>
<name>A0AAE1B8W7_9GAST</name>
<dbReference type="AlphaFoldDB" id="A0AAE1B8W7"/>
<reference evidence="2" key="1">
    <citation type="journal article" date="2023" name="G3 (Bethesda)">
        <title>A reference genome for the long-term kleptoplast-retaining sea slug Elysia crispata morphotype clarki.</title>
        <authorList>
            <person name="Eastman K.E."/>
            <person name="Pendleton A.L."/>
            <person name="Shaikh M.A."/>
            <person name="Suttiyut T."/>
            <person name="Ogas R."/>
            <person name="Tomko P."/>
            <person name="Gavelis G."/>
            <person name="Widhalm J.R."/>
            <person name="Wisecaver J.H."/>
        </authorList>
    </citation>
    <scope>NUCLEOTIDE SEQUENCE</scope>
    <source>
        <strain evidence="2">ECLA1</strain>
    </source>
</reference>
<keyword evidence="3" id="KW-1185">Reference proteome</keyword>